<gene>
    <name evidence="1" type="ORF">ACHAW5_002403</name>
</gene>
<dbReference type="Proteomes" id="UP001530315">
    <property type="component" value="Unassembled WGS sequence"/>
</dbReference>
<evidence type="ECO:0000313" key="1">
    <source>
        <dbReference type="EMBL" id="KAL3788761.1"/>
    </source>
</evidence>
<sequence length="231" mass="26339">MSNTGFQKPLEIILEWNEKEMQDSVTNADDCEMSSGSGTQAKTIVISDLSCHAEGQFKCRGSLKVKTQLDSLAGIAQSSESQLIPERTPEAKLVKFTMVELREYARVLSDHPSTSSGAPIGIGWKYDPKDTTSLDLNLYERSREGLRRTKRQLVIPRDVRESMLREIGYSTREILEAVRMVRKVKERRAVSFHQQKFDTIIEKVETMKDILRPWNCLRRSSIDSIDCFPPP</sequence>
<accession>A0ABD3PN54</accession>
<dbReference type="EMBL" id="JALLAZ020000713">
    <property type="protein sequence ID" value="KAL3788761.1"/>
    <property type="molecule type" value="Genomic_DNA"/>
</dbReference>
<protein>
    <submittedName>
        <fullName evidence="1">Uncharacterized protein</fullName>
    </submittedName>
</protein>
<proteinExistence type="predicted"/>
<name>A0ABD3PN54_9STRA</name>
<organism evidence="1 2">
    <name type="scientific">Stephanodiscus triporus</name>
    <dbReference type="NCBI Taxonomy" id="2934178"/>
    <lineage>
        <taxon>Eukaryota</taxon>
        <taxon>Sar</taxon>
        <taxon>Stramenopiles</taxon>
        <taxon>Ochrophyta</taxon>
        <taxon>Bacillariophyta</taxon>
        <taxon>Coscinodiscophyceae</taxon>
        <taxon>Thalassiosirophycidae</taxon>
        <taxon>Stephanodiscales</taxon>
        <taxon>Stephanodiscaceae</taxon>
        <taxon>Stephanodiscus</taxon>
    </lineage>
</organism>
<evidence type="ECO:0000313" key="2">
    <source>
        <dbReference type="Proteomes" id="UP001530315"/>
    </source>
</evidence>
<keyword evidence="2" id="KW-1185">Reference proteome</keyword>
<reference evidence="1 2" key="1">
    <citation type="submission" date="2024-10" db="EMBL/GenBank/DDBJ databases">
        <title>Updated reference genomes for cyclostephanoid diatoms.</title>
        <authorList>
            <person name="Roberts W.R."/>
            <person name="Alverson A.J."/>
        </authorList>
    </citation>
    <scope>NUCLEOTIDE SEQUENCE [LARGE SCALE GENOMIC DNA]</scope>
    <source>
        <strain evidence="1 2">AJA276-08</strain>
    </source>
</reference>
<comment type="caution">
    <text evidence="1">The sequence shown here is derived from an EMBL/GenBank/DDBJ whole genome shotgun (WGS) entry which is preliminary data.</text>
</comment>
<dbReference type="AlphaFoldDB" id="A0ABD3PN54"/>